<dbReference type="GO" id="GO:0004527">
    <property type="term" value="F:exonuclease activity"/>
    <property type="evidence" value="ECO:0007669"/>
    <property type="project" value="UniProtKB-KW"/>
</dbReference>
<dbReference type="PANTHER" id="PTHR32114:SF2">
    <property type="entry name" value="ABC TRANSPORTER ABCH.3"/>
    <property type="match status" value="1"/>
</dbReference>
<keyword evidence="1" id="KW-0378">Hydrolase</keyword>
<dbReference type="Proteomes" id="UP000703674">
    <property type="component" value="Unassembled WGS sequence"/>
</dbReference>
<dbReference type="InterPro" id="IPR027417">
    <property type="entry name" value="P-loop_NTPase"/>
</dbReference>
<feature type="non-terminal residue" evidence="1">
    <location>
        <position position="1"/>
    </location>
</feature>
<organism evidence="1 2">
    <name type="scientific">Salinimicrobium oceani</name>
    <dbReference type="NCBI Taxonomy" id="2722702"/>
    <lineage>
        <taxon>Bacteria</taxon>
        <taxon>Pseudomonadati</taxon>
        <taxon>Bacteroidota</taxon>
        <taxon>Flavobacteriia</taxon>
        <taxon>Flavobacteriales</taxon>
        <taxon>Flavobacteriaceae</taxon>
        <taxon>Salinimicrobium</taxon>
    </lineage>
</organism>
<dbReference type="EMBL" id="JAAVJR010001082">
    <property type="protein sequence ID" value="NJW55371.1"/>
    <property type="molecule type" value="Genomic_DNA"/>
</dbReference>
<accession>A0ABX1D4K0</accession>
<evidence type="ECO:0000313" key="2">
    <source>
        <dbReference type="Proteomes" id="UP000703674"/>
    </source>
</evidence>
<reference evidence="1 2" key="1">
    <citation type="submission" date="2020-03" db="EMBL/GenBank/DDBJ databases">
        <title>Salinimicrobium sp. nov, isolated from SCS.</title>
        <authorList>
            <person name="Cao W.R."/>
        </authorList>
    </citation>
    <scope>NUCLEOTIDE SEQUENCE [LARGE SCALE GENOMIC DNA]</scope>
    <source>
        <strain evidence="2">J15B91</strain>
    </source>
</reference>
<dbReference type="SUPFAM" id="SSF52540">
    <property type="entry name" value="P-loop containing nucleoside triphosphate hydrolases"/>
    <property type="match status" value="1"/>
</dbReference>
<evidence type="ECO:0000313" key="1">
    <source>
        <dbReference type="EMBL" id="NJW55371.1"/>
    </source>
</evidence>
<protein>
    <submittedName>
        <fullName evidence="1">Exonuclease</fullName>
    </submittedName>
</protein>
<comment type="caution">
    <text evidence="1">The sequence shown here is derived from an EMBL/GenBank/DDBJ whole genome shotgun (WGS) entry which is preliminary data.</text>
</comment>
<keyword evidence="2" id="KW-1185">Reference proteome</keyword>
<gene>
    <name evidence="1" type="ORF">HC175_20875</name>
</gene>
<feature type="non-terminal residue" evidence="1">
    <location>
        <position position="120"/>
    </location>
</feature>
<sequence length="120" mass="14004">YASEWSISTNRNENLRDYEMYIYDMASNKPLDCKKSDVPSKNEELIGLNYNQFIKSVLLAQGDFAQFLKARKDERGELLEKITGTGIYRQIGTKAFQKFKSVNAEIEERQREINILQKDL</sequence>
<dbReference type="Gene3D" id="3.40.50.300">
    <property type="entry name" value="P-loop containing nucleotide triphosphate hydrolases"/>
    <property type="match status" value="1"/>
</dbReference>
<name>A0ABX1D4K0_9FLAO</name>
<keyword evidence="1" id="KW-0269">Exonuclease</keyword>
<dbReference type="PANTHER" id="PTHR32114">
    <property type="entry name" value="ABC TRANSPORTER ABCH.3"/>
    <property type="match status" value="1"/>
</dbReference>
<proteinExistence type="predicted"/>
<keyword evidence="1" id="KW-0540">Nuclease</keyword>